<proteinExistence type="inferred from homology"/>
<evidence type="ECO:0000256" key="1">
    <source>
        <dbReference type="ARBA" id="ARBA00006484"/>
    </source>
</evidence>
<dbReference type="FunFam" id="3.40.50.720:FF:000084">
    <property type="entry name" value="Short-chain dehydrogenase reductase"/>
    <property type="match status" value="1"/>
</dbReference>
<dbReference type="EMBL" id="FZOS01000001">
    <property type="protein sequence ID" value="SNS07543.1"/>
    <property type="molecule type" value="Genomic_DNA"/>
</dbReference>
<comment type="similarity">
    <text evidence="1">Belongs to the short-chain dehydrogenases/reductases (SDR) family.</text>
</comment>
<dbReference type="InterPro" id="IPR002347">
    <property type="entry name" value="SDR_fam"/>
</dbReference>
<evidence type="ECO:0000313" key="2">
    <source>
        <dbReference type="EMBL" id="SNS07543.1"/>
    </source>
</evidence>
<reference evidence="3" key="1">
    <citation type="submission" date="2017-06" db="EMBL/GenBank/DDBJ databases">
        <authorList>
            <person name="Varghese N."/>
            <person name="Submissions S."/>
        </authorList>
    </citation>
    <scope>NUCLEOTIDE SEQUENCE [LARGE SCALE GENOMIC DNA]</scope>
    <source>
        <strain evidence="3">LNB2</strain>
    </source>
</reference>
<dbReference type="Proteomes" id="UP000198281">
    <property type="component" value="Unassembled WGS sequence"/>
</dbReference>
<dbReference type="PANTHER" id="PTHR42820:SF1">
    <property type="entry name" value="SHORT-CHAIN DEHYDROGENASE_REDUCTASE FAMILY PROTEIN"/>
    <property type="match status" value="1"/>
</dbReference>
<dbReference type="InterPro" id="IPR036291">
    <property type="entry name" value="NAD(P)-bd_dom_sf"/>
</dbReference>
<accession>A0A239BKH4</accession>
<dbReference type="RefSeq" id="WP_089217982.1">
    <property type="nucleotide sequence ID" value="NZ_FZOS01000001.1"/>
</dbReference>
<protein>
    <submittedName>
        <fullName evidence="2">NAD(P)-dependent dehydrogenase, short-chain alcohol dehydrogenase family</fullName>
    </submittedName>
</protein>
<dbReference type="Gene3D" id="3.40.50.720">
    <property type="entry name" value="NAD(P)-binding Rossmann-like Domain"/>
    <property type="match status" value="1"/>
</dbReference>
<dbReference type="CDD" id="cd05233">
    <property type="entry name" value="SDR_c"/>
    <property type="match status" value="1"/>
</dbReference>
<dbReference type="OrthoDB" id="9792355at2"/>
<dbReference type="PANTHER" id="PTHR42820">
    <property type="entry name" value="SHORT-CHAIN DEHYDROGENASE REDUCTASE"/>
    <property type="match status" value="1"/>
</dbReference>
<gene>
    <name evidence="2" type="ORF">SAMN06295912_101182</name>
</gene>
<dbReference type="PROSITE" id="PS00061">
    <property type="entry name" value="ADH_SHORT"/>
    <property type="match status" value="1"/>
</dbReference>
<keyword evidence="3" id="KW-1185">Reference proteome</keyword>
<dbReference type="InterPro" id="IPR020904">
    <property type="entry name" value="Sc_DH/Rdtase_CS"/>
</dbReference>
<name>A0A239BKH4_9SPHN</name>
<dbReference type="PRINTS" id="PR00081">
    <property type="entry name" value="GDHRDH"/>
</dbReference>
<sequence length="254" mass="25589">MFSGKTVLVTGGASGIGEAAALRFAQEGATVVVADLNVTGAEKVASAIIAAGGKAAAIAVDIASEQSNADLFAECADRFGGLDAAFLNAGILDAWGPFENYQMASFDRMLNVNLRGTFMGLKAAMPVLRPGGAAVVTASLAGLLGLPAAIGYSASKHALLGIVKSLAEPYARHGLRVNAVCPGSVLTPMVGVTDALPLVDPDALDAPVYRGSLAPQHIAEVALFLASRRAAGINGLAVPVDAAFTADFGDANPE</sequence>
<dbReference type="AlphaFoldDB" id="A0A239BKH4"/>
<dbReference type="SUPFAM" id="SSF51735">
    <property type="entry name" value="NAD(P)-binding Rossmann-fold domains"/>
    <property type="match status" value="1"/>
</dbReference>
<evidence type="ECO:0000313" key="3">
    <source>
        <dbReference type="Proteomes" id="UP000198281"/>
    </source>
</evidence>
<organism evidence="2 3">
    <name type="scientific">Edaphosphingomonas laterariae</name>
    <dbReference type="NCBI Taxonomy" id="861865"/>
    <lineage>
        <taxon>Bacteria</taxon>
        <taxon>Pseudomonadati</taxon>
        <taxon>Pseudomonadota</taxon>
        <taxon>Alphaproteobacteria</taxon>
        <taxon>Sphingomonadales</taxon>
        <taxon>Rhizorhabdaceae</taxon>
        <taxon>Edaphosphingomonas</taxon>
    </lineage>
</organism>
<dbReference type="Pfam" id="PF13561">
    <property type="entry name" value="adh_short_C2"/>
    <property type="match status" value="1"/>
</dbReference>